<keyword evidence="2" id="KW-1185">Reference proteome</keyword>
<feature type="non-terminal residue" evidence="1">
    <location>
        <position position="57"/>
    </location>
</feature>
<evidence type="ECO:0000313" key="1">
    <source>
        <dbReference type="EMBL" id="CAG8710535.1"/>
    </source>
</evidence>
<name>A0ACA9PIC0_9GLOM</name>
<accession>A0ACA9PIC0</accession>
<comment type="caution">
    <text evidence="1">The sequence shown here is derived from an EMBL/GenBank/DDBJ whole genome shotgun (WGS) entry which is preliminary data.</text>
</comment>
<dbReference type="EMBL" id="CAJVPW010025898">
    <property type="protein sequence ID" value="CAG8710535.1"/>
    <property type="molecule type" value="Genomic_DNA"/>
</dbReference>
<reference evidence="1" key="1">
    <citation type="submission" date="2021-06" db="EMBL/GenBank/DDBJ databases">
        <authorList>
            <person name="Kallberg Y."/>
            <person name="Tangrot J."/>
            <person name="Rosling A."/>
        </authorList>
    </citation>
    <scope>NUCLEOTIDE SEQUENCE</scope>
    <source>
        <strain evidence="1">28 12/20/2015</strain>
    </source>
</reference>
<protein>
    <submittedName>
        <fullName evidence="1">15435_t:CDS:1</fullName>
    </submittedName>
</protein>
<proteinExistence type="predicted"/>
<evidence type="ECO:0000313" key="2">
    <source>
        <dbReference type="Proteomes" id="UP000789366"/>
    </source>
</evidence>
<gene>
    <name evidence="1" type="ORF">SPELUC_LOCUS11787</name>
</gene>
<organism evidence="1 2">
    <name type="scientific">Cetraspora pellucida</name>
    <dbReference type="NCBI Taxonomy" id="1433469"/>
    <lineage>
        <taxon>Eukaryota</taxon>
        <taxon>Fungi</taxon>
        <taxon>Fungi incertae sedis</taxon>
        <taxon>Mucoromycota</taxon>
        <taxon>Glomeromycotina</taxon>
        <taxon>Glomeromycetes</taxon>
        <taxon>Diversisporales</taxon>
        <taxon>Gigasporaceae</taxon>
        <taxon>Cetraspora</taxon>
    </lineage>
</organism>
<sequence>MNEFDINSNNFNDNIDYNKEIFKVAQDTILSYAETYKEGTFSDHQETILFYAKTYEK</sequence>
<dbReference type="Proteomes" id="UP000789366">
    <property type="component" value="Unassembled WGS sequence"/>
</dbReference>